<dbReference type="EMBL" id="OUUW01000080">
    <property type="protein sequence ID" value="SPP90096.1"/>
    <property type="molecule type" value="Genomic_DNA"/>
</dbReference>
<dbReference type="Proteomes" id="UP000268350">
    <property type="component" value="Unassembled WGS sequence"/>
</dbReference>
<reference evidence="3" key="1">
    <citation type="submission" date="2018-01" db="EMBL/GenBank/DDBJ databases">
        <authorList>
            <person name="Alioto T."/>
            <person name="Alioto T."/>
        </authorList>
    </citation>
    <scope>NUCLEOTIDE SEQUENCE [LARGE SCALE GENOMIC DNA]</scope>
</reference>
<evidence type="ECO:0000313" key="3">
    <source>
        <dbReference type="Proteomes" id="UP000268350"/>
    </source>
</evidence>
<dbReference type="OrthoDB" id="5987010at2759"/>
<dbReference type="STRING" id="7266.A0A3B0KW41"/>
<proteinExistence type="predicted"/>
<feature type="compositionally biased region" description="Basic and acidic residues" evidence="1">
    <location>
        <begin position="175"/>
        <end position="190"/>
    </location>
</feature>
<accession>A0A3B0KW41</accession>
<protein>
    <submittedName>
        <fullName evidence="2">Uncharacterized protein</fullName>
    </submittedName>
</protein>
<sequence length="233" mass="26916">MAIPRVWCIARIHSSRRTTGRQRPCVPVPCCSLPRRAYHQQREQMATQLYGLAQRQATQQAPAHILRVGRSPINRSYTAPQQQQQAPHQQSVNKACADGLTPLASHYLYGSKSSLDQHGAGDWEPREQRKLRMREERERDRDPLWLEQEVQAARENHLTHLAGQQQQQQQRGRHGHGEDRERERELDHRLVNGSVTGNEVGYGSADPAESWQRKYYTPKSMQDIQDMQALEFV</sequence>
<organism evidence="2 3">
    <name type="scientific">Drosophila guanche</name>
    <name type="common">Fruit fly</name>
    <dbReference type="NCBI Taxonomy" id="7266"/>
    <lineage>
        <taxon>Eukaryota</taxon>
        <taxon>Metazoa</taxon>
        <taxon>Ecdysozoa</taxon>
        <taxon>Arthropoda</taxon>
        <taxon>Hexapoda</taxon>
        <taxon>Insecta</taxon>
        <taxon>Pterygota</taxon>
        <taxon>Neoptera</taxon>
        <taxon>Endopterygota</taxon>
        <taxon>Diptera</taxon>
        <taxon>Brachycera</taxon>
        <taxon>Muscomorpha</taxon>
        <taxon>Ephydroidea</taxon>
        <taxon>Drosophilidae</taxon>
        <taxon>Drosophila</taxon>
        <taxon>Sophophora</taxon>
    </lineage>
</organism>
<name>A0A3B0KW41_DROGU</name>
<feature type="region of interest" description="Disordered" evidence="1">
    <location>
        <begin position="160"/>
        <end position="208"/>
    </location>
</feature>
<evidence type="ECO:0000256" key="1">
    <source>
        <dbReference type="SAM" id="MobiDB-lite"/>
    </source>
</evidence>
<evidence type="ECO:0000313" key="2">
    <source>
        <dbReference type="EMBL" id="SPP90096.1"/>
    </source>
</evidence>
<gene>
    <name evidence="2" type="ORF">DGUA_6G021128</name>
</gene>
<dbReference type="AlphaFoldDB" id="A0A3B0KW41"/>
<keyword evidence="3" id="KW-1185">Reference proteome</keyword>